<accession>A0A516NP80</accession>
<dbReference type="Pfam" id="PF01850">
    <property type="entry name" value="PIN"/>
    <property type="match status" value="1"/>
</dbReference>
<dbReference type="GeneID" id="80334709"/>
<keyword evidence="8" id="KW-0800">Toxin</keyword>
<dbReference type="EC" id="3.1.-.-" evidence="8"/>
<dbReference type="GO" id="GO:0004540">
    <property type="term" value="F:RNA nuclease activity"/>
    <property type="evidence" value="ECO:0007669"/>
    <property type="project" value="InterPro"/>
</dbReference>
<dbReference type="GO" id="GO:0000287">
    <property type="term" value="F:magnesium ion binding"/>
    <property type="evidence" value="ECO:0007669"/>
    <property type="project" value="UniProtKB-UniRule"/>
</dbReference>
<comment type="function">
    <text evidence="8">Toxic component of a toxin-antitoxin (TA) system. An RNase.</text>
</comment>
<organism evidence="10 11">
    <name type="scientific">Nocardia otitidiscaviarum</name>
    <dbReference type="NCBI Taxonomy" id="1823"/>
    <lineage>
        <taxon>Bacteria</taxon>
        <taxon>Bacillati</taxon>
        <taxon>Actinomycetota</taxon>
        <taxon>Actinomycetes</taxon>
        <taxon>Mycobacteriales</taxon>
        <taxon>Nocardiaceae</taxon>
        <taxon>Nocardia</taxon>
    </lineage>
</organism>
<dbReference type="RefSeq" id="WP_143981933.1">
    <property type="nucleotide sequence ID" value="NZ_CP041695.1"/>
</dbReference>
<evidence type="ECO:0000256" key="1">
    <source>
        <dbReference type="ARBA" id="ARBA00001946"/>
    </source>
</evidence>
<dbReference type="EMBL" id="CP041695">
    <property type="protein sequence ID" value="QDP80706.1"/>
    <property type="molecule type" value="Genomic_DNA"/>
</dbReference>
<comment type="cofactor">
    <cofactor evidence="1 8">
        <name>Mg(2+)</name>
        <dbReference type="ChEBI" id="CHEBI:18420"/>
    </cofactor>
</comment>
<dbReference type="GO" id="GO:0016787">
    <property type="term" value="F:hydrolase activity"/>
    <property type="evidence" value="ECO:0007669"/>
    <property type="project" value="UniProtKB-KW"/>
</dbReference>
<dbReference type="KEGG" id="nod:FOH10_20325"/>
<evidence type="ECO:0000259" key="9">
    <source>
        <dbReference type="Pfam" id="PF01850"/>
    </source>
</evidence>
<keyword evidence="5 8" id="KW-0378">Hydrolase</keyword>
<evidence type="ECO:0000256" key="3">
    <source>
        <dbReference type="ARBA" id="ARBA00022722"/>
    </source>
</evidence>
<dbReference type="PANTHER" id="PTHR33653:SF1">
    <property type="entry name" value="RIBONUCLEASE VAPC2"/>
    <property type="match status" value="1"/>
</dbReference>
<evidence type="ECO:0000256" key="6">
    <source>
        <dbReference type="ARBA" id="ARBA00022842"/>
    </source>
</evidence>
<feature type="domain" description="PIN" evidence="9">
    <location>
        <begin position="4"/>
        <end position="127"/>
    </location>
</feature>
<keyword evidence="4 8" id="KW-0479">Metal-binding</keyword>
<dbReference type="InterPro" id="IPR002716">
    <property type="entry name" value="PIN_dom"/>
</dbReference>
<dbReference type="SUPFAM" id="SSF88723">
    <property type="entry name" value="PIN domain-like"/>
    <property type="match status" value="1"/>
</dbReference>
<feature type="binding site" evidence="8">
    <location>
        <position position="105"/>
    </location>
    <ligand>
        <name>Mg(2+)</name>
        <dbReference type="ChEBI" id="CHEBI:18420"/>
    </ligand>
</feature>
<evidence type="ECO:0000313" key="10">
    <source>
        <dbReference type="EMBL" id="QDP80706.1"/>
    </source>
</evidence>
<evidence type="ECO:0000313" key="11">
    <source>
        <dbReference type="Proteomes" id="UP000317039"/>
    </source>
</evidence>
<dbReference type="InterPro" id="IPR050556">
    <property type="entry name" value="Type_II_TA_system_RNase"/>
</dbReference>
<dbReference type="Proteomes" id="UP000317039">
    <property type="component" value="Chromosome"/>
</dbReference>
<evidence type="ECO:0000256" key="5">
    <source>
        <dbReference type="ARBA" id="ARBA00022801"/>
    </source>
</evidence>
<evidence type="ECO:0000256" key="2">
    <source>
        <dbReference type="ARBA" id="ARBA00022649"/>
    </source>
</evidence>
<proteinExistence type="inferred from homology"/>
<evidence type="ECO:0000256" key="4">
    <source>
        <dbReference type="ARBA" id="ARBA00022723"/>
    </source>
</evidence>
<keyword evidence="2 8" id="KW-1277">Toxin-antitoxin system</keyword>
<dbReference type="GO" id="GO:0090729">
    <property type="term" value="F:toxin activity"/>
    <property type="evidence" value="ECO:0007669"/>
    <property type="project" value="UniProtKB-KW"/>
</dbReference>
<feature type="binding site" evidence="8">
    <location>
        <position position="6"/>
    </location>
    <ligand>
        <name>Mg(2+)</name>
        <dbReference type="ChEBI" id="CHEBI:18420"/>
    </ligand>
</feature>
<reference evidence="10 11" key="1">
    <citation type="submission" date="2019-07" db="EMBL/GenBank/DDBJ databases">
        <title>Complete Genome Sequence and Methylome Analysis of Nocardia otitidis-caviarum NEB252.</title>
        <authorList>
            <person name="Fomenkov A."/>
            <person name="Anton B.P."/>
            <person name="Vincze T."/>
            <person name="Roberts R.J."/>
        </authorList>
    </citation>
    <scope>NUCLEOTIDE SEQUENCE [LARGE SCALE GENOMIC DNA]</scope>
    <source>
        <strain evidence="10 11">NEB252</strain>
    </source>
</reference>
<evidence type="ECO:0000256" key="8">
    <source>
        <dbReference type="HAMAP-Rule" id="MF_00265"/>
    </source>
</evidence>
<dbReference type="HAMAP" id="MF_00265">
    <property type="entry name" value="VapC_Nob1"/>
    <property type="match status" value="1"/>
</dbReference>
<name>A0A516NP80_9NOCA</name>
<comment type="similarity">
    <text evidence="7 8">Belongs to the PINc/VapC protein family.</text>
</comment>
<evidence type="ECO:0000256" key="7">
    <source>
        <dbReference type="ARBA" id="ARBA00038093"/>
    </source>
</evidence>
<dbReference type="AlphaFoldDB" id="A0A516NP80"/>
<protein>
    <recommendedName>
        <fullName evidence="8">Ribonuclease VapC</fullName>
        <shortName evidence="8">RNase VapC</shortName>
        <ecNumber evidence="8">3.1.-.-</ecNumber>
    </recommendedName>
    <alternativeName>
        <fullName evidence="8">Toxin VapC</fullName>
    </alternativeName>
</protein>
<keyword evidence="6 8" id="KW-0460">Magnesium</keyword>
<gene>
    <name evidence="8" type="primary">vapC</name>
    <name evidence="10" type="ORF">FOH10_20325</name>
</gene>
<keyword evidence="3 8" id="KW-0540">Nuclease</keyword>
<dbReference type="Gene3D" id="3.40.50.1010">
    <property type="entry name" value="5'-nuclease"/>
    <property type="match status" value="1"/>
</dbReference>
<dbReference type="InterPro" id="IPR022907">
    <property type="entry name" value="VapC_family"/>
</dbReference>
<sequence>MNFLLDTNAVSEWVKPQPNRGLADWFDSIDEDRTFLSVVTLGELRRGVDRLPDGKRRERLSAWLTEEVPDRFAGRLLPIDEVVALAWGRLRARVDVLGRCVDPVDGLIAATAESHGLTIVTRNVRDFEVTGVPIVDPWTR</sequence>
<dbReference type="PANTHER" id="PTHR33653">
    <property type="entry name" value="RIBONUCLEASE VAPC2"/>
    <property type="match status" value="1"/>
</dbReference>
<dbReference type="InterPro" id="IPR029060">
    <property type="entry name" value="PIN-like_dom_sf"/>
</dbReference>
<dbReference type="CDD" id="cd18746">
    <property type="entry name" value="PIN_VapC4-5_FitB-like"/>
    <property type="match status" value="1"/>
</dbReference>